<sequence length="97" mass="10759">MKEFLLAALVLGVIIYLLGWRYTLVWLGLCALAGAWLIPAFYKNGCKGNLCGTWALLMPFVWLGLALALLLIRLVARLWAKAKAAREPHRPQQPAGN</sequence>
<reference evidence="1 2" key="1">
    <citation type="submission" date="2019-09" db="EMBL/GenBank/DDBJ databases">
        <title>Genome sequence of Hymenobacter sp. M3.</title>
        <authorList>
            <person name="Srinivasan S."/>
        </authorList>
    </citation>
    <scope>NUCLEOTIDE SEQUENCE [LARGE SCALE GENOMIC DNA]</scope>
    <source>
        <strain evidence="1 2">M3</strain>
    </source>
</reference>
<comment type="caution">
    <text evidence="1">The sequence shown here is derived from an EMBL/GenBank/DDBJ whole genome shotgun (WGS) entry which is preliminary data.</text>
</comment>
<dbReference type="EMBL" id="VTWU01000002">
    <property type="protein sequence ID" value="KAA9338553.1"/>
    <property type="molecule type" value="Genomic_DNA"/>
</dbReference>
<keyword evidence="2" id="KW-1185">Reference proteome</keyword>
<proteinExistence type="predicted"/>
<dbReference type="RefSeq" id="WP_151078102.1">
    <property type="nucleotide sequence ID" value="NZ_CP047647.1"/>
</dbReference>
<gene>
    <name evidence="1" type="ORF">F0P96_06890</name>
</gene>
<protein>
    <submittedName>
        <fullName evidence="1">Uncharacterized protein</fullName>
    </submittedName>
</protein>
<evidence type="ECO:0000313" key="2">
    <source>
        <dbReference type="Proteomes" id="UP000326380"/>
    </source>
</evidence>
<dbReference type="Proteomes" id="UP000326380">
    <property type="component" value="Unassembled WGS sequence"/>
</dbReference>
<evidence type="ECO:0000313" key="1">
    <source>
        <dbReference type="EMBL" id="KAA9338553.1"/>
    </source>
</evidence>
<name>A0A7L4ZZR2_9BACT</name>
<accession>A0A7L4ZZR2</accession>
<dbReference type="AlphaFoldDB" id="A0A7L4ZZR2"/>
<organism evidence="1 2">
    <name type="scientific">Hymenobacter busanensis</name>
    <dbReference type="NCBI Taxonomy" id="2607656"/>
    <lineage>
        <taxon>Bacteria</taxon>
        <taxon>Pseudomonadati</taxon>
        <taxon>Bacteroidota</taxon>
        <taxon>Cytophagia</taxon>
        <taxon>Cytophagales</taxon>
        <taxon>Hymenobacteraceae</taxon>
        <taxon>Hymenobacter</taxon>
    </lineage>
</organism>